<dbReference type="EMBL" id="JAKLUA010000015">
    <property type="protein sequence ID" value="MCG2671693.1"/>
    <property type="molecule type" value="Genomic_DNA"/>
</dbReference>
<feature type="compositionally biased region" description="Basic and acidic residues" evidence="1">
    <location>
        <begin position="152"/>
        <end position="165"/>
    </location>
</feature>
<feature type="region of interest" description="Disordered" evidence="1">
    <location>
        <begin position="22"/>
        <end position="229"/>
    </location>
</feature>
<dbReference type="Proteomes" id="UP001139054">
    <property type="component" value="Unassembled WGS sequence"/>
</dbReference>
<feature type="chain" id="PRO_5040824185" evidence="2">
    <location>
        <begin position="24"/>
        <end position="397"/>
    </location>
</feature>
<dbReference type="Proteomes" id="UP001139012">
    <property type="component" value="Unassembled WGS sequence"/>
</dbReference>
<feature type="compositionally biased region" description="Polar residues" evidence="1">
    <location>
        <begin position="344"/>
        <end position="358"/>
    </location>
</feature>
<reference evidence="3" key="1">
    <citation type="submission" date="2022-01" db="EMBL/GenBank/DDBJ databases">
        <title>Genome sequnece data of strain Bradyrhizobium sp. nov.</title>
        <authorList>
            <person name="Zhang J."/>
        </authorList>
    </citation>
    <scope>NUCLEOTIDE SEQUENCE</scope>
    <source>
        <strain evidence="4">WYCCWR 12774</strain>
        <strain evidence="3">WYCCWR 13023</strain>
    </source>
</reference>
<dbReference type="InterPro" id="IPR009642">
    <property type="entry name" value="DUF1236"/>
</dbReference>
<proteinExistence type="predicted"/>
<feature type="region of interest" description="Disordered" evidence="1">
    <location>
        <begin position="300"/>
        <end position="320"/>
    </location>
</feature>
<protein>
    <submittedName>
        <fullName evidence="3">DUF1236 domain-containing protein</fullName>
    </submittedName>
</protein>
<evidence type="ECO:0000313" key="5">
    <source>
        <dbReference type="Proteomes" id="UP001139012"/>
    </source>
</evidence>
<feature type="signal peptide" evidence="2">
    <location>
        <begin position="1"/>
        <end position="23"/>
    </location>
</feature>
<dbReference type="Gene3D" id="3.10.450.160">
    <property type="entry name" value="inner membrane protein cigr"/>
    <property type="match status" value="1"/>
</dbReference>
<keyword evidence="5" id="KW-1185">Reference proteome</keyword>
<accession>A0A9X1RFU9</accession>
<feature type="compositionally biased region" description="Basic and acidic residues" evidence="1">
    <location>
        <begin position="211"/>
        <end position="229"/>
    </location>
</feature>
<keyword evidence="2" id="KW-0732">Signal</keyword>
<dbReference type="AlphaFoldDB" id="A0A9X1RFU9"/>
<comment type="caution">
    <text evidence="3">The sequence shown here is derived from an EMBL/GenBank/DDBJ whole genome shotgun (WGS) entry which is preliminary data.</text>
</comment>
<dbReference type="RefSeq" id="WP_237873110.1">
    <property type="nucleotide sequence ID" value="NZ_JAKLTY010000023.1"/>
</dbReference>
<dbReference type="EMBL" id="JAKLTY010000023">
    <property type="protein sequence ID" value="MCG2630800.1"/>
    <property type="molecule type" value="Genomic_DNA"/>
</dbReference>
<feature type="compositionally biased region" description="Basic and acidic residues" evidence="1">
    <location>
        <begin position="61"/>
        <end position="119"/>
    </location>
</feature>
<feature type="compositionally biased region" description="Polar residues" evidence="1">
    <location>
        <begin position="166"/>
        <end position="205"/>
    </location>
</feature>
<evidence type="ECO:0000313" key="3">
    <source>
        <dbReference type="EMBL" id="MCG2630800.1"/>
    </source>
</evidence>
<feature type="region of interest" description="Disordered" evidence="1">
    <location>
        <begin position="343"/>
        <end position="368"/>
    </location>
</feature>
<evidence type="ECO:0000313" key="6">
    <source>
        <dbReference type="Proteomes" id="UP001139054"/>
    </source>
</evidence>
<gene>
    <name evidence="4" type="ORF">L6637_32550</name>
    <name evidence="3" type="ORF">L6654_29640</name>
</gene>
<evidence type="ECO:0000256" key="1">
    <source>
        <dbReference type="SAM" id="MobiDB-lite"/>
    </source>
</evidence>
<feature type="compositionally biased region" description="Polar residues" evidence="1">
    <location>
        <begin position="308"/>
        <end position="320"/>
    </location>
</feature>
<name>A0A9X1RFU9_9BRAD</name>
<sequence>MRRNLLLSTAAIGLMLSSGLAYAQSSSDRKEEPRRAEEPAKGAVQRGQESTQERQPSAQSRGERAQGREEQGRPDTAEHNLPKGSEQARDSRESREPKRDAERAKQGREDSKSSAETRENSPTQKSAAETEKSKSGAAGQQKERAGAANQSERNRPTRNSAEKQPSEQQSRPSTATDTNRPASTGNAQNTSPAGGAQTNQATRENGVQGDRQARTTPEKQVRLSETFSRERLAAPERDLNISIRVGEAVPERVRLNRLPPEVVSIEPEYRDYEYFTTDDDIVIVEPGTHRIVSQVPRDPSRARAEMNGGSQSSGASTTVAGGNVNCKIMRRDASGNVVEVEPSTVGSSARSDSLSVTVQLPGGGSSGPIALGAPSGDVVVATQGQSDCTVTLEPQTR</sequence>
<dbReference type="Pfam" id="PF06823">
    <property type="entry name" value="DUF1236"/>
    <property type="match status" value="1"/>
</dbReference>
<organism evidence="3 6">
    <name type="scientific">Bradyrhizobium zhengyangense</name>
    <dbReference type="NCBI Taxonomy" id="2911009"/>
    <lineage>
        <taxon>Bacteria</taxon>
        <taxon>Pseudomonadati</taxon>
        <taxon>Pseudomonadota</taxon>
        <taxon>Alphaproteobacteria</taxon>
        <taxon>Hyphomicrobiales</taxon>
        <taxon>Nitrobacteraceae</taxon>
        <taxon>Bradyrhizobium</taxon>
    </lineage>
</organism>
<evidence type="ECO:0000313" key="4">
    <source>
        <dbReference type="EMBL" id="MCG2671693.1"/>
    </source>
</evidence>
<feature type="compositionally biased region" description="Polar residues" evidence="1">
    <location>
        <begin position="47"/>
        <end position="60"/>
    </location>
</feature>
<evidence type="ECO:0000256" key="2">
    <source>
        <dbReference type="SAM" id="SignalP"/>
    </source>
</evidence>
<feature type="compositionally biased region" description="Basic and acidic residues" evidence="1">
    <location>
        <begin position="27"/>
        <end position="40"/>
    </location>
</feature>